<dbReference type="Proteomes" id="UP001498476">
    <property type="component" value="Unassembled WGS sequence"/>
</dbReference>
<comment type="caution">
    <text evidence="7">The sequence shown here is derived from an EMBL/GenBank/DDBJ whole genome shotgun (WGS) entry which is preliminary data.</text>
</comment>
<dbReference type="SUPFAM" id="SSF52151">
    <property type="entry name" value="FabD/lysophospholipase-like"/>
    <property type="match status" value="1"/>
</dbReference>
<keyword evidence="3 4" id="KW-0443">Lipid metabolism</keyword>
<name>A0ABR1HQ72_9HYPO</name>
<dbReference type="InterPro" id="IPR002641">
    <property type="entry name" value="PNPLA_dom"/>
</dbReference>
<feature type="active site" description="Proton acceptor" evidence="4">
    <location>
        <position position="293"/>
    </location>
</feature>
<proteinExistence type="predicted"/>
<evidence type="ECO:0000313" key="7">
    <source>
        <dbReference type="EMBL" id="KAK7423020.1"/>
    </source>
</evidence>
<evidence type="ECO:0000256" key="1">
    <source>
        <dbReference type="ARBA" id="ARBA00022801"/>
    </source>
</evidence>
<evidence type="ECO:0000313" key="8">
    <source>
        <dbReference type="Proteomes" id="UP001498476"/>
    </source>
</evidence>
<feature type="domain" description="PNPLA" evidence="6">
    <location>
        <begin position="62"/>
        <end position="306"/>
    </location>
</feature>
<dbReference type="PROSITE" id="PS51635">
    <property type="entry name" value="PNPLA"/>
    <property type="match status" value="1"/>
</dbReference>
<dbReference type="PANTHER" id="PTHR24185:SF1">
    <property type="entry name" value="CALCIUM-INDEPENDENT PHOSPHOLIPASE A2-GAMMA"/>
    <property type="match status" value="1"/>
</dbReference>
<feature type="compositionally biased region" description="Polar residues" evidence="5">
    <location>
        <begin position="1"/>
        <end position="10"/>
    </location>
</feature>
<organism evidence="7 8">
    <name type="scientific">Neonectria punicea</name>
    <dbReference type="NCBI Taxonomy" id="979145"/>
    <lineage>
        <taxon>Eukaryota</taxon>
        <taxon>Fungi</taxon>
        <taxon>Dikarya</taxon>
        <taxon>Ascomycota</taxon>
        <taxon>Pezizomycotina</taxon>
        <taxon>Sordariomycetes</taxon>
        <taxon>Hypocreomycetidae</taxon>
        <taxon>Hypocreales</taxon>
        <taxon>Nectriaceae</taxon>
        <taxon>Neonectria</taxon>
    </lineage>
</organism>
<dbReference type="PANTHER" id="PTHR24185">
    <property type="entry name" value="CALCIUM-INDEPENDENT PHOSPHOLIPASE A2-GAMMA"/>
    <property type="match status" value="1"/>
</dbReference>
<accession>A0ABR1HQ72</accession>
<dbReference type="InterPro" id="IPR016035">
    <property type="entry name" value="Acyl_Trfase/lysoPLipase"/>
</dbReference>
<evidence type="ECO:0000256" key="5">
    <source>
        <dbReference type="SAM" id="MobiDB-lite"/>
    </source>
</evidence>
<feature type="short sequence motif" description="DGA/G" evidence="4">
    <location>
        <begin position="293"/>
        <end position="295"/>
    </location>
</feature>
<reference evidence="7 8" key="1">
    <citation type="journal article" date="2025" name="Microbiol. Resour. Announc.">
        <title>Draft genome sequences for Neonectria magnoliae and Neonectria punicea, canker pathogens of Liriodendron tulipifera and Acer saccharum in West Virginia.</title>
        <authorList>
            <person name="Petronek H.M."/>
            <person name="Kasson M.T."/>
            <person name="Metheny A.M."/>
            <person name="Stauder C.M."/>
            <person name="Lovett B."/>
            <person name="Lynch S.C."/>
            <person name="Garnas J.R."/>
            <person name="Kasson L.R."/>
            <person name="Stajich J.E."/>
        </authorList>
    </citation>
    <scope>NUCLEOTIDE SEQUENCE [LARGE SCALE GENOMIC DNA]</scope>
    <source>
        <strain evidence="7 8">NRRL 64653</strain>
    </source>
</reference>
<evidence type="ECO:0000256" key="2">
    <source>
        <dbReference type="ARBA" id="ARBA00022963"/>
    </source>
</evidence>
<feature type="region of interest" description="Disordered" evidence="5">
    <location>
        <begin position="1"/>
        <end position="52"/>
    </location>
</feature>
<dbReference type="EMBL" id="JAZAVJ010000012">
    <property type="protein sequence ID" value="KAK7423020.1"/>
    <property type="molecule type" value="Genomic_DNA"/>
</dbReference>
<keyword evidence="1 4" id="KW-0378">Hydrolase</keyword>
<feature type="active site" description="Nucleophile" evidence="4">
    <location>
        <position position="122"/>
    </location>
</feature>
<keyword evidence="8" id="KW-1185">Reference proteome</keyword>
<evidence type="ECO:0000256" key="4">
    <source>
        <dbReference type="PROSITE-ProRule" id="PRU01161"/>
    </source>
</evidence>
<sequence length="376" mass="42334">MSTSNGSDSAPNLRILSPLTEDIHNRASEDNLREDEPDDDRPQARTLQEARAQKDPWAPIVLSLDGGGIKGLSELFILLKIMDEISSLIRVESNPEDAALFAFLNDPTLLPCYFFDFMVGTSTGGLIAVMLGRLRMSIPDAIKAYWCFGNDIFRPRRFIRSYSSTKLKDAVVRVIRSNCGCHVTGTGCCDMEPLRQYDFVEKDDLSYRGRNGWRNLNFTCKTALVAQRKEKGAQVTHLFRSYNHTQRFEGDLRELNPRTIGRYNLRIWQACRASSAAPLYFKKMKIDPDEFLDGGVGNNNPSDIAWFEAKLMLKPLLGSRTTPDNRKVAAMLRHTSSMTLGAHIADPSETSEPRSSLLFQLHAQNYPGSQAFTRNL</sequence>
<feature type="compositionally biased region" description="Basic and acidic residues" evidence="5">
    <location>
        <begin position="21"/>
        <end position="31"/>
    </location>
</feature>
<gene>
    <name evidence="7" type="ORF">QQX98_001310</name>
</gene>
<protein>
    <recommendedName>
        <fullName evidence="6">PNPLA domain-containing protein</fullName>
    </recommendedName>
</protein>
<dbReference type="Pfam" id="PF01734">
    <property type="entry name" value="Patatin"/>
    <property type="match status" value="1"/>
</dbReference>
<feature type="short sequence motif" description="GXSXG" evidence="4">
    <location>
        <begin position="120"/>
        <end position="124"/>
    </location>
</feature>
<keyword evidence="2 4" id="KW-0442">Lipid degradation</keyword>
<feature type="short sequence motif" description="GXGXXG" evidence="4">
    <location>
        <begin position="66"/>
        <end position="71"/>
    </location>
</feature>
<evidence type="ECO:0000256" key="3">
    <source>
        <dbReference type="ARBA" id="ARBA00023098"/>
    </source>
</evidence>
<dbReference type="Gene3D" id="3.40.1090.10">
    <property type="entry name" value="Cytosolic phospholipase A2 catalytic domain"/>
    <property type="match status" value="1"/>
</dbReference>
<evidence type="ECO:0000259" key="6">
    <source>
        <dbReference type="PROSITE" id="PS51635"/>
    </source>
</evidence>